<feature type="domain" description="TGF-beta family profile" evidence="5">
    <location>
        <begin position="212"/>
        <end position="324"/>
    </location>
</feature>
<dbReference type="InterPro" id="IPR029034">
    <property type="entry name" value="Cystine-knot_cytokine"/>
</dbReference>
<dbReference type="CDD" id="cd13756">
    <property type="entry name" value="TGF_beta_BMPs_GDFs"/>
    <property type="match status" value="1"/>
</dbReference>
<dbReference type="STRING" id="8010.ENSELUP00000016828"/>
<dbReference type="SMART" id="SM00204">
    <property type="entry name" value="TGFB"/>
    <property type="match status" value="1"/>
</dbReference>
<keyword evidence="4" id="KW-0339">Growth factor</keyword>
<dbReference type="OrthoDB" id="9411036at2759"/>
<dbReference type="AlphaFoldDB" id="A0A3P8YJW8"/>
<reference evidence="6" key="3">
    <citation type="submission" date="2025-08" db="UniProtKB">
        <authorList>
            <consortium name="Ensembl"/>
        </authorList>
    </citation>
    <scope>IDENTIFICATION</scope>
</reference>
<proteinExistence type="inferred from homology"/>
<dbReference type="Gene3D" id="2.10.90.10">
    <property type="entry name" value="Cystine-knot cytokines"/>
    <property type="match status" value="1"/>
</dbReference>
<dbReference type="InterPro" id="IPR001839">
    <property type="entry name" value="TGF-b_C"/>
</dbReference>
<evidence type="ECO:0000256" key="1">
    <source>
        <dbReference type="ARBA" id="ARBA00004613"/>
    </source>
</evidence>
<dbReference type="PANTHER" id="PTHR11848">
    <property type="entry name" value="TGF-BETA FAMILY"/>
    <property type="match status" value="1"/>
</dbReference>
<reference evidence="6" key="2">
    <citation type="submission" date="2020-02" db="EMBL/GenBank/DDBJ databases">
        <title>Esox lucius (northern pike) genome, fEsoLuc1, primary haplotype.</title>
        <authorList>
            <person name="Myers G."/>
            <person name="Karagic N."/>
            <person name="Meyer A."/>
            <person name="Pippel M."/>
            <person name="Reichard M."/>
            <person name="Winkler S."/>
            <person name="Tracey A."/>
            <person name="Sims Y."/>
            <person name="Howe K."/>
            <person name="Rhie A."/>
            <person name="Formenti G."/>
            <person name="Durbin R."/>
            <person name="Fedrigo O."/>
            <person name="Jarvis E.D."/>
        </authorList>
    </citation>
    <scope>NUCLEOTIDE SEQUENCE [LARGE SCALE GENOMIC DNA]</scope>
</reference>
<dbReference type="GO" id="GO:0005125">
    <property type="term" value="F:cytokine activity"/>
    <property type="evidence" value="ECO:0007669"/>
    <property type="project" value="TreeGrafter"/>
</dbReference>
<keyword evidence="3" id="KW-0964">Secreted</keyword>
<dbReference type="PROSITE" id="PS51362">
    <property type="entry name" value="TGF_BETA_2"/>
    <property type="match status" value="1"/>
</dbReference>
<dbReference type="FunCoup" id="A0A3P8YJW8">
    <property type="interactions" value="6"/>
</dbReference>
<evidence type="ECO:0000313" key="6">
    <source>
        <dbReference type="Ensembl" id="ENSELUP00000016828.2"/>
    </source>
</evidence>
<evidence type="ECO:0000313" key="7">
    <source>
        <dbReference type="Proteomes" id="UP000265140"/>
    </source>
</evidence>
<dbReference type="GeneTree" id="ENSGT00990000204039"/>
<name>A0A3P8YJW8_ESOLU</name>
<dbReference type="GO" id="GO:0005615">
    <property type="term" value="C:extracellular space"/>
    <property type="evidence" value="ECO:0007669"/>
    <property type="project" value="TreeGrafter"/>
</dbReference>
<evidence type="ECO:0000256" key="2">
    <source>
        <dbReference type="ARBA" id="ARBA00006656"/>
    </source>
</evidence>
<dbReference type="Ensembl" id="ENSELUT00000039926.3">
    <property type="protein sequence ID" value="ENSELUP00000016828.2"/>
    <property type="gene ID" value="ENSELUG00000016572.3"/>
</dbReference>
<reference evidence="7" key="1">
    <citation type="journal article" date="2014" name="PLoS ONE">
        <title>The genome and linkage map of the northern pike (Esox lucius): conserved synteny revealed between the salmonid sister group and the Neoteleostei.</title>
        <authorList>
            <person name="Rondeau E.B."/>
            <person name="Minkley D.R."/>
            <person name="Leong J.S."/>
            <person name="Messmer A.M."/>
            <person name="Jantzen J.R."/>
            <person name="von Schalburg K.R."/>
            <person name="Lemon C."/>
            <person name="Bird N.H."/>
            <person name="Koop B.F."/>
        </authorList>
    </citation>
    <scope>NUCLEOTIDE SEQUENCE</scope>
</reference>
<dbReference type="InParanoid" id="A0A3P8YJW8"/>
<reference evidence="6" key="4">
    <citation type="submission" date="2025-09" db="UniProtKB">
        <authorList>
            <consortium name="Ensembl"/>
        </authorList>
    </citation>
    <scope>IDENTIFICATION</scope>
</reference>
<comment type="subcellular location">
    <subcellularLocation>
        <location evidence="1">Secreted</location>
    </subcellularLocation>
</comment>
<dbReference type="InterPro" id="IPR015615">
    <property type="entry name" value="TGF-beta-rel"/>
</dbReference>
<dbReference type="SUPFAM" id="SSF57501">
    <property type="entry name" value="Cystine-knot cytokines"/>
    <property type="match status" value="1"/>
</dbReference>
<evidence type="ECO:0000256" key="3">
    <source>
        <dbReference type="ARBA" id="ARBA00022525"/>
    </source>
</evidence>
<protein>
    <recommendedName>
        <fullName evidence="5">TGF-beta family profile domain-containing protein</fullName>
    </recommendedName>
</protein>
<comment type="similarity">
    <text evidence="2 4">Belongs to the TGF-beta family.</text>
</comment>
<organism evidence="6 7">
    <name type="scientific">Esox lucius</name>
    <name type="common">Northern pike</name>
    <dbReference type="NCBI Taxonomy" id="8010"/>
    <lineage>
        <taxon>Eukaryota</taxon>
        <taxon>Metazoa</taxon>
        <taxon>Chordata</taxon>
        <taxon>Craniata</taxon>
        <taxon>Vertebrata</taxon>
        <taxon>Euteleostomi</taxon>
        <taxon>Actinopterygii</taxon>
        <taxon>Neopterygii</taxon>
        <taxon>Teleostei</taxon>
        <taxon>Protacanthopterygii</taxon>
        <taxon>Esociformes</taxon>
        <taxon>Esocidae</taxon>
        <taxon>Esox</taxon>
    </lineage>
</organism>
<evidence type="ECO:0000256" key="4">
    <source>
        <dbReference type="RuleBase" id="RU000354"/>
    </source>
</evidence>
<dbReference type="PANTHER" id="PTHR11848:SF243">
    <property type="entry name" value="GROWTH_DIFFERENTIATION FACTOR 6-A-LIKE"/>
    <property type="match status" value="1"/>
</dbReference>
<dbReference type="Pfam" id="PF00019">
    <property type="entry name" value="TGF_beta"/>
    <property type="match status" value="1"/>
</dbReference>
<sequence>MLHINKLSAPLQAKPHPYMRQVYQLLDTEEPQDWGSSDGTLVQSFRTGPPHAPPGWIWFNVSHLEPSMAVAELVLLRKTLHPDPLSVTVALHSLTHGAGGLRASPALEERLLTLDQLPLSGYDVFDVSPFMLSPKPPEVVGFQLRYTDESGSLVLHEALTQSLYCLRGGSLSEPLLVVYRARALRTRMTGDTDRLGPERRQRQHCHTVKRHQKRRFLRTGNQPGRRETASGPHCRLRRRYIDFHQGGLANWILQPSGFNATFCRWERSGQITCNPGCDFVSPDVFSSSCVPLKLSSLTVMYRSETDDIIIEKFRDARAESCMCQPRPYH</sequence>
<dbReference type="Proteomes" id="UP000265140">
    <property type="component" value="Chromosome 24"/>
</dbReference>
<accession>A0A3P8YJW8</accession>
<dbReference type="GO" id="GO:0008083">
    <property type="term" value="F:growth factor activity"/>
    <property type="evidence" value="ECO:0007669"/>
    <property type="project" value="UniProtKB-KW"/>
</dbReference>
<dbReference type="Bgee" id="ENSELUG00000016572">
    <property type="expression patterns" value="Expressed in camera-type eye"/>
</dbReference>
<evidence type="ECO:0000259" key="5">
    <source>
        <dbReference type="PROSITE" id="PS51362"/>
    </source>
</evidence>
<keyword evidence="7" id="KW-1185">Reference proteome</keyword>
<dbReference type="OMA" id="PYMKQVY"/>